<dbReference type="RefSeq" id="XP_795931.3">
    <property type="nucleotide sequence ID" value="XM_790838.4"/>
</dbReference>
<dbReference type="EnsemblMetazoa" id="XM_790838">
    <property type="protein sequence ID" value="XP_795931"/>
    <property type="gene ID" value="LOC591267"/>
</dbReference>
<keyword evidence="7 8" id="KW-0924">Ammonia transport</keyword>
<dbReference type="InParanoid" id="A0A7M7TH40"/>
<dbReference type="InterPro" id="IPR029020">
    <property type="entry name" value="Ammonium/urea_transptr"/>
</dbReference>
<evidence type="ECO:0000256" key="7">
    <source>
        <dbReference type="ARBA" id="ARBA00023177"/>
    </source>
</evidence>
<feature type="transmembrane region" description="Helical" evidence="8">
    <location>
        <begin position="186"/>
        <end position="203"/>
    </location>
</feature>
<dbReference type="InterPro" id="IPR001905">
    <property type="entry name" value="Ammonium_transpt"/>
</dbReference>
<dbReference type="FunFam" id="1.10.3430.10:FF:000008">
    <property type="entry name" value="Ammonium transporter"/>
    <property type="match status" value="1"/>
</dbReference>
<evidence type="ECO:0000256" key="2">
    <source>
        <dbReference type="ARBA" id="ARBA00005887"/>
    </source>
</evidence>
<dbReference type="Gene3D" id="1.10.3430.10">
    <property type="entry name" value="Ammonium transporter AmtB like domains"/>
    <property type="match status" value="1"/>
</dbReference>
<sequence length="547" mass="59801">MNTTTVIWEEENLTTTESPTAYRATTWDDATWILTSAFLIFTMQSGFGLLESGSVTLKNEVNIMVKNAVDVLFGGISFWMFGYGLSFGVDKGSNAFIGIGDFFVDSKRMDAEMGHLFAHFFFHASFATTATTIVSGAMAERTKLEAYIVFSFVNTFVYALPAHWIWAPNGWLHAMGVVDISGAGPVHLLGGVTGLVATLMLGPRHGRFGEIEERPVQSSPINTLLGLFMLWWGWLGFNCGSTYGVAGQKWILTIRSAVSTILSSISGGITGITLSYLFLNRRFNIPWLINSVLASLVSITAYCALAHPWEAIIIGAVGGVIGCASTPFIEWLKIDDPASVISVHFFPAIWSLMAVGIFGQIDTLGDFNRHNGLIHGGGFWLLGVQLLSVVCLVVWTAITSFIFLFALKVTVGIRVSLHEELIGADVVEHGLHGNYDKRSGELTDQEGVVILRIDRSTPHDYELSLAALRRRVKLFGGTVFQRQWTGGAHTLDVPSKKSTSKKYECDSFQERQDESIRSDGPAVHVHFLNAALEGRSLSVNGGIGNER</sequence>
<proteinExistence type="inferred from homology"/>
<feature type="transmembrane region" description="Helical" evidence="8">
    <location>
        <begin position="341"/>
        <end position="359"/>
    </location>
</feature>
<dbReference type="Proteomes" id="UP000007110">
    <property type="component" value="Unassembled WGS sequence"/>
</dbReference>
<evidence type="ECO:0000256" key="5">
    <source>
        <dbReference type="ARBA" id="ARBA00022989"/>
    </source>
</evidence>
<evidence type="ECO:0000313" key="11">
    <source>
        <dbReference type="Proteomes" id="UP000007110"/>
    </source>
</evidence>
<comment type="similarity">
    <text evidence="2 8">Belongs to the ammonia transporter channel (TC 1.A.11.2) family.</text>
</comment>
<evidence type="ECO:0000313" key="10">
    <source>
        <dbReference type="EnsemblMetazoa" id="XP_795931"/>
    </source>
</evidence>
<dbReference type="AlphaFoldDB" id="A0A7M7TH40"/>
<feature type="transmembrane region" description="Helical" evidence="8">
    <location>
        <begin position="116"/>
        <end position="139"/>
    </location>
</feature>
<evidence type="ECO:0000256" key="4">
    <source>
        <dbReference type="ARBA" id="ARBA00022692"/>
    </source>
</evidence>
<dbReference type="NCBIfam" id="TIGR00836">
    <property type="entry name" value="amt"/>
    <property type="match status" value="1"/>
</dbReference>
<dbReference type="PANTHER" id="PTHR11730:SF58">
    <property type="entry name" value="AMMONIUM TRANSPORTER"/>
    <property type="match status" value="1"/>
</dbReference>
<organism evidence="10 11">
    <name type="scientific">Strongylocentrotus purpuratus</name>
    <name type="common">Purple sea urchin</name>
    <dbReference type="NCBI Taxonomy" id="7668"/>
    <lineage>
        <taxon>Eukaryota</taxon>
        <taxon>Metazoa</taxon>
        <taxon>Echinodermata</taxon>
        <taxon>Eleutherozoa</taxon>
        <taxon>Echinozoa</taxon>
        <taxon>Echinoidea</taxon>
        <taxon>Euechinoidea</taxon>
        <taxon>Echinacea</taxon>
        <taxon>Camarodonta</taxon>
        <taxon>Echinidea</taxon>
        <taxon>Strongylocentrotidae</taxon>
        <taxon>Strongylocentrotus</taxon>
    </lineage>
</organism>
<dbReference type="PANTHER" id="PTHR11730">
    <property type="entry name" value="AMMONIUM TRANSPORTER"/>
    <property type="match status" value="1"/>
</dbReference>
<evidence type="ECO:0000256" key="6">
    <source>
        <dbReference type="ARBA" id="ARBA00023136"/>
    </source>
</evidence>
<evidence type="ECO:0000256" key="3">
    <source>
        <dbReference type="ARBA" id="ARBA00022448"/>
    </source>
</evidence>
<dbReference type="GO" id="GO:0005886">
    <property type="term" value="C:plasma membrane"/>
    <property type="evidence" value="ECO:0000318"/>
    <property type="project" value="GO_Central"/>
</dbReference>
<dbReference type="OrthoDB" id="534912at2759"/>
<keyword evidence="6 8" id="KW-0472">Membrane</keyword>
<feature type="transmembrane region" description="Helical" evidence="8">
    <location>
        <begin position="71"/>
        <end position="89"/>
    </location>
</feature>
<dbReference type="KEGG" id="spu:591267"/>
<dbReference type="SUPFAM" id="SSF111352">
    <property type="entry name" value="Ammonium transporter"/>
    <property type="match status" value="1"/>
</dbReference>
<evidence type="ECO:0000256" key="1">
    <source>
        <dbReference type="ARBA" id="ARBA00004141"/>
    </source>
</evidence>
<keyword evidence="4 8" id="KW-0812">Transmembrane</keyword>
<dbReference type="GeneID" id="591267"/>
<reference evidence="10" key="2">
    <citation type="submission" date="2021-01" db="UniProtKB">
        <authorList>
            <consortium name="EnsemblMetazoa"/>
        </authorList>
    </citation>
    <scope>IDENTIFICATION</scope>
</reference>
<feature type="transmembrane region" description="Helical" evidence="8">
    <location>
        <begin position="257"/>
        <end position="278"/>
    </location>
</feature>
<feature type="transmembrane region" description="Helical" evidence="8">
    <location>
        <begin position="146"/>
        <end position="166"/>
    </location>
</feature>
<dbReference type="OMA" id="VVWVLMD"/>
<feature type="transmembrane region" description="Helical" evidence="8">
    <location>
        <begin position="30"/>
        <end position="50"/>
    </location>
</feature>
<dbReference type="InterPro" id="IPR024041">
    <property type="entry name" value="NH4_transpt_AmtB-like_dom"/>
</dbReference>
<dbReference type="Pfam" id="PF00909">
    <property type="entry name" value="Ammonium_transp"/>
    <property type="match status" value="1"/>
</dbReference>
<reference evidence="11" key="1">
    <citation type="submission" date="2015-02" db="EMBL/GenBank/DDBJ databases">
        <title>Genome sequencing for Strongylocentrotus purpuratus.</title>
        <authorList>
            <person name="Murali S."/>
            <person name="Liu Y."/>
            <person name="Vee V."/>
            <person name="English A."/>
            <person name="Wang M."/>
            <person name="Skinner E."/>
            <person name="Han Y."/>
            <person name="Muzny D.M."/>
            <person name="Worley K.C."/>
            <person name="Gibbs R.A."/>
        </authorList>
    </citation>
    <scope>NUCLEOTIDE SEQUENCE</scope>
</reference>
<feature type="transmembrane region" description="Helical" evidence="8">
    <location>
        <begin position="285"/>
        <end position="305"/>
    </location>
</feature>
<feature type="domain" description="Ammonium transporter AmtB-like" evidence="9">
    <location>
        <begin position="32"/>
        <end position="431"/>
    </location>
</feature>
<evidence type="ECO:0000256" key="8">
    <source>
        <dbReference type="RuleBase" id="RU362002"/>
    </source>
</evidence>
<protein>
    <recommendedName>
        <fullName evidence="8">Ammonium transporter</fullName>
    </recommendedName>
</protein>
<evidence type="ECO:0000259" key="9">
    <source>
        <dbReference type="Pfam" id="PF00909"/>
    </source>
</evidence>
<keyword evidence="11" id="KW-1185">Reference proteome</keyword>
<keyword evidence="5 8" id="KW-1133">Transmembrane helix</keyword>
<dbReference type="GO" id="GO:0072488">
    <property type="term" value="P:ammonium transmembrane transport"/>
    <property type="evidence" value="ECO:0000318"/>
    <property type="project" value="GO_Central"/>
</dbReference>
<dbReference type="GO" id="GO:0097272">
    <property type="term" value="P:ammonium homeostasis"/>
    <property type="evidence" value="ECO:0000318"/>
    <property type="project" value="GO_Central"/>
</dbReference>
<dbReference type="GO" id="GO:0008519">
    <property type="term" value="F:ammonium channel activity"/>
    <property type="evidence" value="ECO:0000318"/>
    <property type="project" value="GO_Central"/>
</dbReference>
<keyword evidence="3 8" id="KW-0813">Transport</keyword>
<accession>A0A7M7TH40</accession>
<comment type="subcellular location">
    <subcellularLocation>
        <location evidence="8">Cell membrane</location>
        <topology evidence="8">Multi-pass membrane protein</topology>
    </subcellularLocation>
    <subcellularLocation>
        <location evidence="1">Membrane</location>
        <topology evidence="1">Multi-pass membrane protein</topology>
    </subcellularLocation>
</comment>
<feature type="transmembrane region" description="Helical" evidence="8">
    <location>
        <begin position="311"/>
        <end position="329"/>
    </location>
</feature>
<feature type="transmembrane region" description="Helical" evidence="8">
    <location>
        <begin position="379"/>
        <end position="407"/>
    </location>
</feature>
<name>A0A7M7TH40_STRPU</name>
<feature type="transmembrane region" description="Helical" evidence="8">
    <location>
        <begin position="224"/>
        <end position="245"/>
    </location>
</feature>